<proteinExistence type="predicted"/>
<evidence type="ECO:0000313" key="3">
    <source>
        <dbReference type="EMBL" id="KJR84286.1"/>
    </source>
</evidence>
<dbReference type="KEGG" id="ssck:SPSK_08862"/>
<feature type="domain" description="Amidase" evidence="2">
    <location>
        <begin position="92"/>
        <end position="579"/>
    </location>
</feature>
<evidence type="ECO:0000259" key="2">
    <source>
        <dbReference type="Pfam" id="PF01425"/>
    </source>
</evidence>
<comment type="caution">
    <text evidence="3">The sequence shown here is derived from an EMBL/GenBank/DDBJ whole genome shotgun (WGS) entry which is preliminary data.</text>
</comment>
<organism evidence="3 4">
    <name type="scientific">Sporothrix schenckii 1099-18</name>
    <dbReference type="NCBI Taxonomy" id="1397361"/>
    <lineage>
        <taxon>Eukaryota</taxon>
        <taxon>Fungi</taxon>
        <taxon>Dikarya</taxon>
        <taxon>Ascomycota</taxon>
        <taxon>Pezizomycotina</taxon>
        <taxon>Sordariomycetes</taxon>
        <taxon>Sordariomycetidae</taxon>
        <taxon>Ophiostomatales</taxon>
        <taxon>Ophiostomataceae</taxon>
        <taxon>Sporothrix</taxon>
    </lineage>
</organism>
<gene>
    <name evidence="3" type="ORF">SPSK_08862</name>
</gene>
<dbReference type="Pfam" id="PF01425">
    <property type="entry name" value="Amidase"/>
    <property type="match status" value="1"/>
</dbReference>
<dbReference type="InterPro" id="IPR000120">
    <property type="entry name" value="Amidase"/>
</dbReference>
<accession>A0A0F2M7Y5</accession>
<dbReference type="AlphaFoldDB" id="A0A0F2M7Y5"/>
<evidence type="ECO:0000256" key="1">
    <source>
        <dbReference type="SAM" id="MobiDB-lite"/>
    </source>
</evidence>
<dbReference type="GO" id="GO:0003824">
    <property type="term" value="F:catalytic activity"/>
    <property type="evidence" value="ECO:0007669"/>
    <property type="project" value="InterPro"/>
</dbReference>
<dbReference type="VEuPathDB" id="FungiDB:SPSK_08862"/>
<dbReference type="InterPro" id="IPR023631">
    <property type="entry name" value="Amidase_dom"/>
</dbReference>
<sequence>MSLASLSDPTVDDPVVTREKLHDLARRNGFQVAPQHEAAYLLGLRSSYAIATQIDALPDYIDPRLRVVPTRNENDSATAASPRKYSRPDPADNPLNAWCHQCDVTAVVEPASTESPESSLLKGRSVVVKDTVAVGGLPQTLGTLPEFIGSSGTEYPVSPIDATVVRRLLLAGARLKGTTTCEHFSLSPMSFSSIWGPVHNPWQRGYNSGGSSSGSAALVGEQMRAAATKAVPMTLGAPLIAIGGDQAGSIRVPAAYCGIYGLKPTFGLVPYTGVAGLLPMIDHVGPLATSLDDIALCLTVLAGYDGLDPRMGPESPLREHVVAYHEELQRFTEAATAERASLTPRSRPLRVGLITESFSIPGTDSNNAACVRAAVHNHFGAMGAVVEDVSVPLHSLGAAIWTAAVRNQMASHAFGGRAPDVLAHDLPHITPDVRVHHKSQPFYDVVTAHNPSVVLATMVETLLGEELPYAAQNKARRHVLQLRAAYDAALANYDVLVSPTAPAVAPPLPDMTDRDMDGWSSAERLLRLAAGSINNTAPFNATGHPALSVPCGWAPSLDRQCMLPVGMQIVGKRFDDLGVLKAARVFELGGGGLGQRPLPPS</sequence>
<reference evidence="3 4" key="2">
    <citation type="journal article" date="2015" name="Eukaryot. Cell">
        <title>Asexual propagation of a virulent clone complex in a human and feline outbreak of sporotrichosis.</title>
        <authorList>
            <person name="Teixeira Mde M."/>
            <person name="Rodrigues A.M."/>
            <person name="Tsui C.K."/>
            <person name="de Almeida L.G."/>
            <person name="Van Diepeningen A.D."/>
            <person name="van den Ende B.G."/>
            <person name="Fernandes G.F."/>
            <person name="Kano R."/>
            <person name="Hamelin R.C."/>
            <person name="Lopes-Bezerra L.M."/>
            <person name="Vasconcelos A.T."/>
            <person name="de Hoog S."/>
            <person name="de Camargo Z.P."/>
            <person name="Felipe M.S."/>
        </authorList>
    </citation>
    <scope>NUCLEOTIDE SEQUENCE [LARGE SCALE GENOMIC DNA]</scope>
    <source>
        <strain evidence="3 4">1099-18</strain>
    </source>
</reference>
<reference evidence="3 4" key="1">
    <citation type="journal article" date="2014" name="BMC Genomics">
        <title>Comparative genomics of the major fungal agents of human and animal Sporotrichosis: Sporothrix schenckii and Sporothrix brasiliensis.</title>
        <authorList>
            <person name="Teixeira M.M."/>
            <person name="de Almeida L.G."/>
            <person name="Kubitschek-Barreira P."/>
            <person name="Alves F.L."/>
            <person name="Kioshima E.S."/>
            <person name="Abadio A.K."/>
            <person name="Fernandes L."/>
            <person name="Derengowski L.S."/>
            <person name="Ferreira K.S."/>
            <person name="Souza R.C."/>
            <person name="Ruiz J.C."/>
            <person name="de Andrade N.C."/>
            <person name="Paes H.C."/>
            <person name="Nicola A.M."/>
            <person name="Albuquerque P."/>
            <person name="Gerber A.L."/>
            <person name="Martins V.P."/>
            <person name="Peconick L.D."/>
            <person name="Neto A.V."/>
            <person name="Chaucanez C.B."/>
            <person name="Silva P.A."/>
            <person name="Cunha O.L."/>
            <person name="de Oliveira F.F."/>
            <person name="dos Santos T.C."/>
            <person name="Barros A.L."/>
            <person name="Soares M.A."/>
            <person name="de Oliveira L.M."/>
            <person name="Marini M.M."/>
            <person name="Villalobos-Duno H."/>
            <person name="Cunha M.M."/>
            <person name="de Hoog S."/>
            <person name="da Silveira J.F."/>
            <person name="Henrissat B."/>
            <person name="Nino-Vega G.A."/>
            <person name="Cisalpino P.S."/>
            <person name="Mora-Montes H.M."/>
            <person name="Almeida S.R."/>
            <person name="Stajich J.E."/>
            <person name="Lopes-Bezerra L.M."/>
            <person name="Vasconcelos A.T."/>
            <person name="Felipe M.S."/>
        </authorList>
    </citation>
    <scope>NUCLEOTIDE SEQUENCE [LARGE SCALE GENOMIC DNA]</scope>
    <source>
        <strain evidence="3 4">1099-18</strain>
    </source>
</reference>
<evidence type="ECO:0000313" key="4">
    <source>
        <dbReference type="Proteomes" id="UP000033710"/>
    </source>
</evidence>
<dbReference type="PANTHER" id="PTHR11895">
    <property type="entry name" value="TRANSAMIDASE"/>
    <property type="match status" value="1"/>
</dbReference>
<protein>
    <submittedName>
        <fullName evidence="3">Amidase</fullName>
    </submittedName>
</protein>
<dbReference type="EMBL" id="AXCR01000007">
    <property type="protein sequence ID" value="KJR84286.1"/>
    <property type="molecule type" value="Genomic_DNA"/>
</dbReference>
<dbReference type="Proteomes" id="UP000033710">
    <property type="component" value="Unassembled WGS sequence"/>
</dbReference>
<feature type="region of interest" description="Disordered" evidence="1">
    <location>
        <begin position="71"/>
        <end position="92"/>
    </location>
</feature>
<dbReference type="GeneID" id="27670725"/>
<dbReference type="InterPro" id="IPR036928">
    <property type="entry name" value="AS_sf"/>
</dbReference>
<dbReference type="OrthoDB" id="1879366at2759"/>
<dbReference type="SUPFAM" id="SSF75304">
    <property type="entry name" value="Amidase signature (AS) enzymes"/>
    <property type="match status" value="1"/>
</dbReference>
<name>A0A0F2M7Y5_SPOSC</name>
<dbReference type="RefSeq" id="XP_016586962.1">
    <property type="nucleotide sequence ID" value="XM_016735448.1"/>
</dbReference>
<dbReference type="Gene3D" id="3.90.1300.10">
    <property type="entry name" value="Amidase signature (AS) domain"/>
    <property type="match status" value="1"/>
</dbReference>
<dbReference type="PANTHER" id="PTHR11895:SF171">
    <property type="entry name" value="AMIDASE DOMAIN-CONTAINING PROTEIN"/>
    <property type="match status" value="1"/>
</dbReference>